<reference evidence="2" key="2">
    <citation type="submission" date="2011-01" db="EMBL/GenBank/DDBJ databases">
        <title>The complete genome of Deinococcus maricopensis DSM 21211.</title>
        <authorList>
            <consortium name="US DOE Joint Genome Institute (JGI-PGF)"/>
            <person name="Lucas S."/>
            <person name="Copeland A."/>
            <person name="Lapidus A."/>
            <person name="Goodwin L."/>
            <person name="Pitluck S."/>
            <person name="Kyrpides N."/>
            <person name="Mavromatis K."/>
            <person name="Pagani I."/>
            <person name="Ivanova N."/>
            <person name="Ovchinnikova G."/>
            <person name="Zeytun A."/>
            <person name="Detter J.C."/>
            <person name="Han C."/>
            <person name="Land M."/>
            <person name="Hauser L."/>
            <person name="Markowitz V."/>
            <person name="Cheng J.-F."/>
            <person name="Hugenholtz P."/>
            <person name="Woyke T."/>
            <person name="Wu D."/>
            <person name="Pukall R."/>
            <person name="Gehrich-Schroeter G."/>
            <person name="Brambilla E."/>
            <person name="Klenk H.-P."/>
            <person name="Eisen J.A."/>
        </authorList>
    </citation>
    <scope>NUCLEOTIDE SEQUENCE [LARGE SCALE GENOMIC DNA]</scope>
    <source>
        <strain evidence="2">DSM 21211 / LMG 22137 / NRRL B-23946 / LB-34</strain>
    </source>
</reference>
<protein>
    <recommendedName>
        <fullName evidence="3">Lipoprotein</fullName>
    </recommendedName>
</protein>
<reference evidence="1 2" key="1">
    <citation type="journal article" date="2011" name="Stand. Genomic Sci.">
        <title>Complete genome sequence of Deinococcus maricopensis type strain (LB-34).</title>
        <authorList>
            <person name="Pukall R."/>
            <person name="Zeytun A."/>
            <person name="Lucas S."/>
            <person name="Lapidus A."/>
            <person name="Hammon N."/>
            <person name="Deshpande S."/>
            <person name="Nolan M."/>
            <person name="Cheng J.F."/>
            <person name="Pitluck S."/>
            <person name="Liolios K."/>
            <person name="Pagani I."/>
            <person name="Mikhailova N."/>
            <person name="Ivanova N."/>
            <person name="Mavromatis K."/>
            <person name="Pati A."/>
            <person name="Tapia R."/>
            <person name="Han C."/>
            <person name="Goodwin L."/>
            <person name="Chen A."/>
            <person name="Palaniappan K."/>
            <person name="Land M."/>
            <person name="Hauser L."/>
            <person name="Chang Y.J."/>
            <person name="Jeffries C.D."/>
            <person name="Brambilla E.M."/>
            <person name="Rohde M."/>
            <person name="Goker M."/>
            <person name="Detter J.C."/>
            <person name="Woyke T."/>
            <person name="Bristow J."/>
            <person name="Eisen J.A."/>
            <person name="Markowitz V."/>
            <person name="Hugenholtz P."/>
            <person name="Kyrpides N.C."/>
            <person name="Klenk H.P."/>
        </authorList>
    </citation>
    <scope>NUCLEOTIDE SEQUENCE [LARGE SCALE GENOMIC DNA]</scope>
    <source>
        <strain evidence="2">DSM 21211 / LMG 22137 / NRRL B-23946 / LB-34</strain>
    </source>
</reference>
<evidence type="ECO:0000313" key="2">
    <source>
        <dbReference type="Proteomes" id="UP000008635"/>
    </source>
</evidence>
<organism evidence="1 2">
    <name type="scientific">Deinococcus maricopensis (strain DSM 21211 / LMG 22137 / NRRL B-23946 / LB-34)</name>
    <dbReference type="NCBI Taxonomy" id="709986"/>
    <lineage>
        <taxon>Bacteria</taxon>
        <taxon>Thermotogati</taxon>
        <taxon>Deinococcota</taxon>
        <taxon>Deinococci</taxon>
        <taxon>Deinococcales</taxon>
        <taxon>Deinococcaceae</taxon>
        <taxon>Deinococcus</taxon>
    </lineage>
</organism>
<accession>E8U7T3</accession>
<evidence type="ECO:0008006" key="3">
    <source>
        <dbReference type="Google" id="ProtNLM"/>
    </source>
</evidence>
<dbReference type="STRING" id="709986.Deima_1473"/>
<dbReference type="EMBL" id="CP002454">
    <property type="protein sequence ID" value="ADV67122.1"/>
    <property type="molecule type" value="Genomic_DNA"/>
</dbReference>
<dbReference type="PROSITE" id="PS51257">
    <property type="entry name" value="PROKAR_LIPOPROTEIN"/>
    <property type="match status" value="1"/>
</dbReference>
<name>E8U7T3_DEIML</name>
<sequence length="171" mass="17854" precursor="true">MRRGAGDSPPYSAGMRTLLPLLGAAVLLGSCAPLLSTAAQLAQQGPSSPSAGPLEIGQTWAITGLVNAENVAFDAPVTQLVGEPRQAATLAARDETAAFAAGRAGTNVVKYDATGVPTLKFVWVGRTVERRPYVYTCTITDPLSQPYQGTLTLDRGEPTPLRGSCTAQLKR</sequence>
<evidence type="ECO:0000313" key="1">
    <source>
        <dbReference type="EMBL" id="ADV67122.1"/>
    </source>
</evidence>
<dbReference type="KEGG" id="dmr:Deima_1473"/>
<proteinExistence type="predicted"/>
<dbReference type="AlphaFoldDB" id="E8U7T3"/>
<keyword evidence="2" id="KW-1185">Reference proteome</keyword>
<dbReference type="Proteomes" id="UP000008635">
    <property type="component" value="Chromosome"/>
</dbReference>
<dbReference type="HOGENOM" id="CLU_1560435_0_0_0"/>
<gene>
    <name evidence="1" type="ordered locus">Deima_1473</name>
</gene>